<protein>
    <submittedName>
        <fullName evidence="8">Uncharacterized protein</fullName>
    </submittedName>
</protein>
<dbReference type="AlphaFoldDB" id="A0A1R3RC20"/>
<evidence type="ECO:0000256" key="5">
    <source>
        <dbReference type="ARBA" id="ARBA00023027"/>
    </source>
</evidence>
<dbReference type="InterPro" id="IPR013154">
    <property type="entry name" value="ADH-like_N"/>
</dbReference>
<feature type="non-terminal residue" evidence="8">
    <location>
        <position position="1"/>
    </location>
</feature>
<dbReference type="Proteomes" id="UP000188318">
    <property type="component" value="Unassembled WGS sequence"/>
</dbReference>
<proteinExistence type="inferred from homology"/>
<keyword evidence="4" id="KW-0862">Zinc</keyword>
<dbReference type="PANTHER" id="PTHR42813:SF3">
    <property type="entry name" value="GLUTATHIONE-INDEPENDENT FORMALDEHYDE DEHYDROGENASE"/>
    <property type="match status" value="1"/>
</dbReference>
<dbReference type="InterPro" id="IPR013149">
    <property type="entry name" value="ADH-like_C"/>
</dbReference>
<dbReference type="VEuPathDB" id="FungiDB:ASPCADRAFT_133591"/>
<feature type="domain" description="Alcohol dehydrogenase-like C-terminal" evidence="6">
    <location>
        <begin position="191"/>
        <end position="259"/>
    </location>
</feature>
<evidence type="ECO:0000313" key="8">
    <source>
        <dbReference type="EMBL" id="OOF92012.1"/>
    </source>
</evidence>
<dbReference type="Gene3D" id="3.90.180.10">
    <property type="entry name" value="Medium-chain alcohol dehydrogenases, catalytic domain"/>
    <property type="match status" value="1"/>
</dbReference>
<keyword evidence="3" id="KW-0479">Metal-binding</keyword>
<dbReference type="SUPFAM" id="SSF51735">
    <property type="entry name" value="NAD(P)-binding Rossmann-fold domains"/>
    <property type="match status" value="1"/>
</dbReference>
<feature type="domain" description="Alcohol dehydrogenase-like N-terminal" evidence="7">
    <location>
        <begin position="31"/>
        <end position="143"/>
    </location>
</feature>
<gene>
    <name evidence="8" type="ORF">ASPCADRAFT_133591</name>
</gene>
<evidence type="ECO:0000256" key="3">
    <source>
        <dbReference type="ARBA" id="ARBA00022723"/>
    </source>
</evidence>
<sequence length="398" mass="42432">MMAAQAMKALNYVGPFTVRVQEVERPRLEHPDDIIVKVTSAAICGSDLHMYEGRTAAEPGITFGHENLGIVEELGEGVTLLKKGDRVVMPFNVADGRCRNCEEGKTAFCTGVNPGFAGGAYGYVAMGPYRGGQAQYLRVPYADFNALKLPPGTEHEADFILLADIFPTGWHGIEISGFQPGDSVAVFGAGPVGLMAAYSAQLRGASRVFVVDRVPERLRAAERIGATAIDFTQGDAVDQIIQLNGDMVDRSVDAVGYQAVGQDNSTEQPNIVLENMIRVTRACGGLGIPGLYVPSDPGAGDAAAANGMISLSFGKLFEKGLSLGTGQCNVKAYNRQLRDLIIAGKAKPSFVVSHEIDLDEAETAYEKFDQRVEGYTKVIIHPNGGFASKKPPTVSSTL</sequence>
<dbReference type="EMBL" id="KV907508">
    <property type="protein sequence ID" value="OOF92012.1"/>
    <property type="molecule type" value="Genomic_DNA"/>
</dbReference>
<dbReference type="Gene3D" id="3.40.50.720">
    <property type="entry name" value="NAD(P)-binding Rossmann-like Domain"/>
    <property type="match status" value="1"/>
</dbReference>
<dbReference type="CDD" id="cd08282">
    <property type="entry name" value="PFDH_like"/>
    <property type="match status" value="1"/>
</dbReference>
<keyword evidence="5" id="KW-0520">NAD</keyword>
<evidence type="ECO:0000259" key="7">
    <source>
        <dbReference type="Pfam" id="PF08240"/>
    </source>
</evidence>
<name>A0A1R3RC20_ASPC5</name>
<dbReference type="OrthoDB" id="256333at2759"/>
<dbReference type="SUPFAM" id="SSF50129">
    <property type="entry name" value="GroES-like"/>
    <property type="match status" value="1"/>
</dbReference>
<dbReference type="Pfam" id="PF00107">
    <property type="entry name" value="ADH_zinc_N"/>
    <property type="match status" value="1"/>
</dbReference>
<organism evidence="8 9">
    <name type="scientific">Aspergillus carbonarius (strain ITEM 5010)</name>
    <dbReference type="NCBI Taxonomy" id="602072"/>
    <lineage>
        <taxon>Eukaryota</taxon>
        <taxon>Fungi</taxon>
        <taxon>Dikarya</taxon>
        <taxon>Ascomycota</taxon>
        <taxon>Pezizomycotina</taxon>
        <taxon>Eurotiomycetes</taxon>
        <taxon>Eurotiomycetidae</taxon>
        <taxon>Eurotiales</taxon>
        <taxon>Aspergillaceae</taxon>
        <taxon>Aspergillus</taxon>
        <taxon>Aspergillus subgen. Circumdati</taxon>
    </lineage>
</organism>
<dbReference type="GO" id="GO:0046872">
    <property type="term" value="F:metal ion binding"/>
    <property type="evidence" value="ECO:0007669"/>
    <property type="project" value="UniProtKB-KW"/>
</dbReference>
<evidence type="ECO:0000259" key="6">
    <source>
        <dbReference type="Pfam" id="PF00107"/>
    </source>
</evidence>
<evidence type="ECO:0000256" key="4">
    <source>
        <dbReference type="ARBA" id="ARBA00022833"/>
    </source>
</evidence>
<dbReference type="Pfam" id="PF08240">
    <property type="entry name" value="ADH_N"/>
    <property type="match status" value="1"/>
</dbReference>
<evidence type="ECO:0000313" key="9">
    <source>
        <dbReference type="Proteomes" id="UP000188318"/>
    </source>
</evidence>
<reference evidence="9" key="1">
    <citation type="journal article" date="2017" name="Genome Biol.">
        <title>Comparative genomics reveals high biological diversity and specific adaptations in the industrially and medically important fungal genus Aspergillus.</title>
        <authorList>
            <person name="de Vries R.P."/>
            <person name="Riley R."/>
            <person name="Wiebenga A."/>
            <person name="Aguilar-Osorio G."/>
            <person name="Amillis S."/>
            <person name="Uchima C.A."/>
            <person name="Anderluh G."/>
            <person name="Asadollahi M."/>
            <person name="Askin M."/>
            <person name="Barry K."/>
            <person name="Battaglia E."/>
            <person name="Bayram O."/>
            <person name="Benocci T."/>
            <person name="Braus-Stromeyer S.A."/>
            <person name="Caldana C."/>
            <person name="Canovas D."/>
            <person name="Cerqueira G.C."/>
            <person name="Chen F."/>
            <person name="Chen W."/>
            <person name="Choi C."/>
            <person name="Clum A."/>
            <person name="Dos Santos R.A."/>
            <person name="Damasio A.R."/>
            <person name="Diallinas G."/>
            <person name="Emri T."/>
            <person name="Fekete E."/>
            <person name="Flipphi M."/>
            <person name="Freyberg S."/>
            <person name="Gallo A."/>
            <person name="Gournas C."/>
            <person name="Habgood R."/>
            <person name="Hainaut M."/>
            <person name="Harispe M.L."/>
            <person name="Henrissat B."/>
            <person name="Hilden K.S."/>
            <person name="Hope R."/>
            <person name="Hossain A."/>
            <person name="Karabika E."/>
            <person name="Karaffa L."/>
            <person name="Karanyi Z."/>
            <person name="Krasevec N."/>
            <person name="Kuo A."/>
            <person name="Kusch H."/>
            <person name="LaButti K."/>
            <person name="Lagendijk E.L."/>
            <person name="Lapidus A."/>
            <person name="Levasseur A."/>
            <person name="Lindquist E."/>
            <person name="Lipzen A."/>
            <person name="Logrieco A.F."/>
            <person name="MacCabe A."/>
            <person name="Maekelae M.R."/>
            <person name="Malavazi I."/>
            <person name="Melin P."/>
            <person name="Meyer V."/>
            <person name="Mielnichuk N."/>
            <person name="Miskei M."/>
            <person name="Molnar A.P."/>
            <person name="Mule G."/>
            <person name="Ngan C.Y."/>
            <person name="Orejas M."/>
            <person name="Orosz E."/>
            <person name="Ouedraogo J.P."/>
            <person name="Overkamp K.M."/>
            <person name="Park H.-S."/>
            <person name="Perrone G."/>
            <person name="Piumi F."/>
            <person name="Punt P.J."/>
            <person name="Ram A.F."/>
            <person name="Ramon A."/>
            <person name="Rauscher S."/>
            <person name="Record E."/>
            <person name="Riano-Pachon D.M."/>
            <person name="Robert V."/>
            <person name="Roehrig J."/>
            <person name="Ruller R."/>
            <person name="Salamov A."/>
            <person name="Salih N.S."/>
            <person name="Samson R.A."/>
            <person name="Sandor E."/>
            <person name="Sanguinetti M."/>
            <person name="Schuetze T."/>
            <person name="Sepcic K."/>
            <person name="Shelest E."/>
            <person name="Sherlock G."/>
            <person name="Sophianopoulou V."/>
            <person name="Squina F.M."/>
            <person name="Sun H."/>
            <person name="Susca A."/>
            <person name="Todd R.B."/>
            <person name="Tsang A."/>
            <person name="Unkles S.E."/>
            <person name="van de Wiele N."/>
            <person name="van Rossen-Uffink D."/>
            <person name="Oliveira J.V."/>
            <person name="Vesth T.C."/>
            <person name="Visser J."/>
            <person name="Yu J.-H."/>
            <person name="Zhou M."/>
            <person name="Andersen M.R."/>
            <person name="Archer D.B."/>
            <person name="Baker S.E."/>
            <person name="Benoit I."/>
            <person name="Brakhage A.A."/>
            <person name="Braus G.H."/>
            <person name="Fischer R."/>
            <person name="Frisvad J.C."/>
            <person name="Goldman G.H."/>
            <person name="Houbraken J."/>
            <person name="Oakley B."/>
            <person name="Pocsi I."/>
            <person name="Scazzocchio C."/>
            <person name="Seiboth B."/>
            <person name="vanKuyk P.A."/>
            <person name="Wortman J."/>
            <person name="Dyer P.S."/>
            <person name="Grigoriev I.V."/>
        </authorList>
    </citation>
    <scope>NUCLEOTIDE SEQUENCE [LARGE SCALE GENOMIC DNA]</scope>
    <source>
        <strain evidence="9">ITEM 5010</strain>
    </source>
</reference>
<dbReference type="STRING" id="602072.A0A1R3RC20"/>
<comment type="similarity">
    <text evidence="2">Belongs to the zinc-containing alcohol dehydrogenase family.</text>
</comment>
<comment type="cofactor">
    <cofactor evidence="1">
        <name>Zn(2+)</name>
        <dbReference type="ChEBI" id="CHEBI:29105"/>
    </cofactor>
</comment>
<dbReference type="PANTHER" id="PTHR42813">
    <property type="entry name" value="ZINC-TYPE ALCOHOL DEHYDROGENASE-LIKE"/>
    <property type="match status" value="1"/>
</dbReference>
<dbReference type="OMA" id="TIGTGQC"/>
<dbReference type="InterPro" id="IPR036291">
    <property type="entry name" value="NAD(P)-bd_dom_sf"/>
</dbReference>
<evidence type="ECO:0000256" key="2">
    <source>
        <dbReference type="ARBA" id="ARBA00008072"/>
    </source>
</evidence>
<dbReference type="InterPro" id="IPR011032">
    <property type="entry name" value="GroES-like_sf"/>
</dbReference>
<evidence type="ECO:0000256" key="1">
    <source>
        <dbReference type="ARBA" id="ARBA00001947"/>
    </source>
</evidence>
<keyword evidence="9" id="KW-1185">Reference proteome</keyword>
<accession>A0A1R3RC20</accession>